<dbReference type="OrthoDB" id="1099151at2"/>
<name>A0A6G1U124_9BACT</name>
<dbReference type="Proteomes" id="UP000480425">
    <property type="component" value="Unassembled WGS sequence"/>
</dbReference>
<evidence type="ECO:0000313" key="1">
    <source>
        <dbReference type="EMBL" id="MQN81274.1"/>
    </source>
</evidence>
<accession>A0A6G1U124</accession>
<organism evidence="1 2">
    <name type="scientific">Segatella copri</name>
    <dbReference type="NCBI Taxonomy" id="165179"/>
    <lineage>
        <taxon>Bacteria</taxon>
        <taxon>Pseudomonadati</taxon>
        <taxon>Bacteroidota</taxon>
        <taxon>Bacteroidia</taxon>
        <taxon>Bacteroidales</taxon>
        <taxon>Prevotellaceae</taxon>
        <taxon>Segatella</taxon>
    </lineage>
</organism>
<proteinExistence type="predicted"/>
<dbReference type="RefSeq" id="WP_153124359.1">
    <property type="nucleotide sequence ID" value="NZ_VZCB01000079.1"/>
</dbReference>
<reference evidence="1 2" key="1">
    <citation type="submission" date="2019-09" db="EMBL/GenBank/DDBJ databases">
        <title>Distinct polysaccharide growth profiles of human intestinal Prevotella copri isolates.</title>
        <authorList>
            <person name="Fehlner-Peach H."/>
            <person name="Magnabosco C."/>
            <person name="Raghavan V."/>
            <person name="Scher J.U."/>
            <person name="Tett A."/>
            <person name="Cox L.M."/>
            <person name="Gottsegen C."/>
            <person name="Watters A."/>
            <person name="Wiltshire- Gordon J.D."/>
            <person name="Segata N."/>
            <person name="Bonneau R."/>
            <person name="Littman D.R."/>
        </authorList>
    </citation>
    <scope>NUCLEOTIDE SEQUENCE [LARGE SCALE GENOMIC DNA]</scope>
    <source>
        <strain evidence="2">iA622</strain>
    </source>
</reference>
<evidence type="ECO:0000313" key="2">
    <source>
        <dbReference type="Proteomes" id="UP000480425"/>
    </source>
</evidence>
<dbReference type="EMBL" id="VZCB01000079">
    <property type="protein sequence ID" value="MQN81274.1"/>
    <property type="molecule type" value="Genomic_DNA"/>
</dbReference>
<sequence>MEEQKTLEQQVVDTILQRKTTSLEIDGRTYEIPAPTPATIMLVSEETSKMPLINKETKSIFSETLRTARDCKAIGRIAAILVLGAKRIRENHQVVISETKKWSWRHFRFTKHQETMSELDFVAMRIMEDITPETLNETITKRLMEMQLGDFFGLTTSLSEINTLARTKEVEQTAPGQ</sequence>
<gene>
    <name evidence="1" type="ORF">F7D73_10005</name>
</gene>
<dbReference type="AlphaFoldDB" id="A0A6G1U124"/>
<comment type="caution">
    <text evidence="1">The sequence shown here is derived from an EMBL/GenBank/DDBJ whole genome shotgun (WGS) entry which is preliminary data.</text>
</comment>
<protein>
    <submittedName>
        <fullName evidence="1">Uncharacterized protein</fullName>
    </submittedName>
</protein>